<keyword evidence="3" id="KW-1185">Reference proteome</keyword>
<dbReference type="InParanoid" id="H2ZP24"/>
<dbReference type="GO" id="GO:0005929">
    <property type="term" value="C:cilium"/>
    <property type="evidence" value="ECO:0007669"/>
    <property type="project" value="TreeGrafter"/>
</dbReference>
<organism evidence="2 3">
    <name type="scientific">Ciona savignyi</name>
    <name type="common">Pacific transparent sea squirt</name>
    <dbReference type="NCBI Taxonomy" id="51511"/>
    <lineage>
        <taxon>Eukaryota</taxon>
        <taxon>Metazoa</taxon>
        <taxon>Chordata</taxon>
        <taxon>Tunicata</taxon>
        <taxon>Ascidiacea</taxon>
        <taxon>Phlebobranchia</taxon>
        <taxon>Cionidae</taxon>
        <taxon>Ciona</taxon>
    </lineage>
</organism>
<dbReference type="GO" id="GO:0008017">
    <property type="term" value="F:microtubule binding"/>
    <property type="evidence" value="ECO:0007669"/>
    <property type="project" value="TreeGrafter"/>
</dbReference>
<feature type="compositionally biased region" description="Basic and acidic residues" evidence="1">
    <location>
        <begin position="71"/>
        <end position="83"/>
    </location>
</feature>
<reference evidence="2" key="3">
    <citation type="submission" date="2025-09" db="UniProtKB">
        <authorList>
            <consortium name="Ensembl"/>
        </authorList>
    </citation>
    <scope>IDENTIFICATION</scope>
</reference>
<dbReference type="AlphaFoldDB" id="H2ZP24"/>
<evidence type="ECO:0000313" key="3">
    <source>
        <dbReference type="Proteomes" id="UP000007875"/>
    </source>
</evidence>
<dbReference type="InterPro" id="IPR039183">
    <property type="entry name" value="CCD66"/>
</dbReference>
<name>H2ZP24_CIOSA</name>
<protein>
    <submittedName>
        <fullName evidence="2">Uncharacterized protein</fullName>
    </submittedName>
</protein>
<dbReference type="PANTHER" id="PTHR22736:SF2">
    <property type="entry name" value="COILED-COIL DOMAIN-CONTAINING PROTEIN 66"/>
    <property type="match status" value="1"/>
</dbReference>
<reference evidence="2" key="2">
    <citation type="submission" date="2025-08" db="UniProtKB">
        <authorList>
            <consortium name="Ensembl"/>
        </authorList>
    </citation>
    <scope>IDENTIFICATION</scope>
</reference>
<dbReference type="Proteomes" id="UP000007875">
    <property type="component" value="Unassembled WGS sequence"/>
</dbReference>
<accession>H2ZP24</accession>
<evidence type="ECO:0000313" key="2">
    <source>
        <dbReference type="Ensembl" id="ENSCSAVP00000019340.1"/>
    </source>
</evidence>
<reference evidence="3" key="1">
    <citation type="submission" date="2003-08" db="EMBL/GenBank/DDBJ databases">
        <authorList>
            <person name="Birren B."/>
            <person name="Nusbaum C."/>
            <person name="Abebe A."/>
            <person name="Abouelleil A."/>
            <person name="Adekoya E."/>
            <person name="Ait-zahra M."/>
            <person name="Allen N."/>
            <person name="Allen T."/>
            <person name="An P."/>
            <person name="Anderson M."/>
            <person name="Anderson S."/>
            <person name="Arachchi H."/>
            <person name="Armbruster J."/>
            <person name="Bachantsang P."/>
            <person name="Baldwin J."/>
            <person name="Barry A."/>
            <person name="Bayul T."/>
            <person name="Blitshsteyn B."/>
            <person name="Bloom T."/>
            <person name="Blye J."/>
            <person name="Boguslavskiy L."/>
            <person name="Borowsky M."/>
            <person name="Boukhgalter B."/>
            <person name="Brunache A."/>
            <person name="Butler J."/>
            <person name="Calixte N."/>
            <person name="Calvo S."/>
            <person name="Camarata J."/>
            <person name="Campo K."/>
            <person name="Chang J."/>
            <person name="Cheshatsang Y."/>
            <person name="Citroen M."/>
            <person name="Collymore A."/>
            <person name="Considine T."/>
            <person name="Cook A."/>
            <person name="Cooke P."/>
            <person name="Corum B."/>
            <person name="Cuomo C."/>
            <person name="David R."/>
            <person name="Dawoe T."/>
            <person name="Degray S."/>
            <person name="Dodge S."/>
            <person name="Dooley K."/>
            <person name="Dorje P."/>
            <person name="Dorjee K."/>
            <person name="Dorris L."/>
            <person name="Duffey N."/>
            <person name="Dupes A."/>
            <person name="Elkins T."/>
            <person name="Engels R."/>
            <person name="Erickson J."/>
            <person name="Farina A."/>
            <person name="Faro S."/>
            <person name="Ferreira P."/>
            <person name="Fischer H."/>
            <person name="Fitzgerald M."/>
            <person name="Foley K."/>
            <person name="Gage D."/>
            <person name="Galagan J."/>
            <person name="Gearin G."/>
            <person name="Gnerre S."/>
            <person name="Gnirke A."/>
            <person name="Goyette A."/>
            <person name="Graham J."/>
            <person name="Grandbois E."/>
            <person name="Gyaltsen K."/>
            <person name="Hafez N."/>
            <person name="Hagopian D."/>
            <person name="Hagos B."/>
            <person name="Hall J."/>
            <person name="Hatcher B."/>
            <person name="Heller A."/>
            <person name="Higgins H."/>
            <person name="Honan T."/>
            <person name="Horn A."/>
            <person name="Houde N."/>
            <person name="Hughes L."/>
            <person name="Hulme W."/>
            <person name="Husby E."/>
            <person name="Iliev I."/>
            <person name="Jaffe D."/>
            <person name="Jones C."/>
            <person name="Kamal M."/>
            <person name="Kamat A."/>
            <person name="Kamvysselis M."/>
            <person name="Karlsson E."/>
            <person name="Kells C."/>
            <person name="Kieu A."/>
            <person name="Kisner P."/>
            <person name="Kodira C."/>
            <person name="Kulbokas E."/>
            <person name="Labutti K."/>
            <person name="Lama D."/>
            <person name="Landers T."/>
            <person name="Leger J."/>
            <person name="Levine S."/>
            <person name="Lewis D."/>
            <person name="Lewis T."/>
            <person name="Lindblad-toh K."/>
            <person name="Liu X."/>
            <person name="Lokyitsang T."/>
            <person name="Lokyitsang Y."/>
            <person name="Lucien O."/>
            <person name="Lui A."/>
            <person name="Ma L.J."/>
            <person name="Mabbitt R."/>
            <person name="Macdonald J."/>
            <person name="Maclean C."/>
            <person name="Major J."/>
            <person name="Manning J."/>
            <person name="Marabella R."/>
            <person name="Maru K."/>
            <person name="Matthews C."/>
            <person name="Mauceli E."/>
            <person name="Mccarthy M."/>
            <person name="Mcdonough S."/>
            <person name="Mcghee T."/>
            <person name="Meldrim J."/>
            <person name="Meneus L."/>
            <person name="Mesirov J."/>
            <person name="Mihalev A."/>
            <person name="Mihova T."/>
            <person name="Mikkelsen T."/>
            <person name="Mlenga V."/>
            <person name="Moru K."/>
            <person name="Mozes J."/>
            <person name="Mulrain L."/>
            <person name="Munson G."/>
            <person name="Naylor J."/>
            <person name="Newes C."/>
            <person name="Nguyen C."/>
            <person name="Nguyen N."/>
            <person name="Nguyen T."/>
            <person name="Nicol R."/>
            <person name="Nielsen C."/>
            <person name="Nizzari M."/>
            <person name="Norbu C."/>
            <person name="Norbu N."/>
            <person name="O'donnell P."/>
            <person name="Okoawo O."/>
            <person name="O'leary S."/>
            <person name="Omotosho B."/>
            <person name="O'neill K."/>
            <person name="Osman S."/>
            <person name="Parker S."/>
            <person name="Perrin D."/>
            <person name="Phunkhang P."/>
            <person name="Piqani B."/>
            <person name="Purcell S."/>
            <person name="Rachupka T."/>
            <person name="Ramasamy U."/>
            <person name="Rameau R."/>
            <person name="Ray V."/>
            <person name="Raymond C."/>
            <person name="Retta R."/>
            <person name="Richardson S."/>
            <person name="Rise C."/>
            <person name="Rodriguez J."/>
            <person name="Rogers J."/>
            <person name="Rogov P."/>
            <person name="Rutman M."/>
            <person name="Schupbach R."/>
            <person name="Seaman C."/>
            <person name="Settipalli S."/>
            <person name="Sharpe T."/>
            <person name="Sheridan J."/>
            <person name="Sherpa N."/>
            <person name="Shi J."/>
            <person name="Smirnov S."/>
            <person name="Smith C."/>
            <person name="Sougnez C."/>
            <person name="Spencer B."/>
            <person name="Stalker J."/>
            <person name="Stange-thomann N."/>
            <person name="Stavropoulos S."/>
            <person name="Stetson K."/>
            <person name="Stone C."/>
            <person name="Stone S."/>
            <person name="Stubbs M."/>
            <person name="Talamas J."/>
            <person name="Tchuinga P."/>
            <person name="Tenzing P."/>
            <person name="Tesfaye S."/>
            <person name="Theodore J."/>
            <person name="Thoulutsang Y."/>
            <person name="Topham K."/>
            <person name="Towey S."/>
            <person name="Tsamla T."/>
            <person name="Tsomo N."/>
            <person name="Vallee D."/>
            <person name="Vassiliev H."/>
            <person name="Venkataraman V."/>
            <person name="Vinson J."/>
            <person name="Vo A."/>
            <person name="Wade C."/>
            <person name="Wang S."/>
            <person name="Wangchuk T."/>
            <person name="Wangdi T."/>
            <person name="Whittaker C."/>
            <person name="Wilkinson J."/>
            <person name="Wu Y."/>
            <person name="Wyman D."/>
            <person name="Yadav S."/>
            <person name="Yang S."/>
            <person name="Yang X."/>
            <person name="Yeager S."/>
            <person name="Yee E."/>
            <person name="Young G."/>
            <person name="Zainoun J."/>
            <person name="Zembeck L."/>
            <person name="Zimmer A."/>
            <person name="Zody M."/>
            <person name="Lander E."/>
        </authorList>
    </citation>
    <scope>NUCLEOTIDE SEQUENCE [LARGE SCALE GENOMIC DNA]</scope>
</reference>
<dbReference type="eggNOG" id="ENOG502R1PQ">
    <property type="taxonomic scope" value="Eukaryota"/>
</dbReference>
<dbReference type="PANTHER" id="PTHR22736">
    <property type="entry name" value="COILED-COIL DOMAIN-CONTAINING PROTEIN 66"/>
    <property type="match status" value="1"/>
</dbReference>
<dbReference type="HOGENOM" id="CLU_1805500_0_0_1"/>
<dbReference type="STRING" id="51511.ENSCSAVP00000019340"/>
<dbReference type="GO" id="GO:0005874">
    <property type="term" value="C:microtubule"/>
    <property type="evidence" value="ECO:0007669"/>
    <property type="project" value="TreeGrafter"/>
</dbReference>
<evidence type="ECO:0000256" key="1">
    <source>
        <dbReference type="SAM" id="MobiDB-lite"/>
    </source>
</evidence>
<dbReference type="GO" id="GO:0060271">
    <property type="term" value="P:cilium assembly"/>
    <property type="evidence" value="ECO:0007669"/>
    <property type="project" value="TreeGrafter"/>
</dbReference>
<feature type="region of interest" description="Disordered" evidence="1">
    <location>
        <begin position="70"/>
        <end position="90"/>
    </location>
</feature>
<sequence>MERTSERPETAMSVTTDNAKYNAYKHTRDSPVPENIDFVEYRRSDVILDPNIPPSRPDTATIQETINRSFHNMDQDKPPEQSKDPLINSDMVKQRERQDKILKEISILRQGLLLKQREVASYPVAMASSDRNLAERMNEINMD</sequence>
<dbReference type="Ensembl" id="ENSCSAVT00000019548.1">
    <property type="protein sequence ID" value="ENSCSAVP00000019340.1"/>
    <property type="gene ID" value="ENSCSAVG00000011351.1"/>
</dbReference>
<proteinExistence type="predicted"/>